<evidence type="ECO:0000313" key="1">
    <source>
        <dbReference type="EMBL" id="WQJ53341.1"/>
    </source>
</evidence>
<reference evidence="1 2" key="1">
    <citation type="submission" date="2023-11" db="EMBL/GenBank/DDBJ databases">
        <authorList>
            <person name="Cook R."/>
            <person name="Crisci M."/>
            <person name="Pye H."/>
            <person name="Adriaenssens E."/>
            <person name="Santini J."/>
        </authorList>
    </citation>
    <scope>NUCLEOTIDE SEQUENCE [LARGE SCALE GENOMIC DNA]</scope>
    <source>
        <strain evidence="1">Lak_Megaphage_Sonny</strain>
    </source>
</reference>
<proteinExistence type="predicted"/>
<name>A0ABZ0Z2P7_9CAUD</name>
<keyword evidence="2" id="KW-1185">Reference proteome</keyword>
<dbReference type="Proteomes" id="UP001358193">
    <property type="component" value="Segment"/>
</dbReference>
<protein>
    <submittedName>
        <fullName evidence="1">Uncharacterized protein</fullName>
    </submittedName>
</protein>
<evidence type="ECO:0000313" key="2">
    <source>
        <dbReference type="Proteomes" id="UP001358193"/>
    </source>
</evidence>
<accession>A0ABZ0Z2P7</accession>
<dbReference type="EMBL" id="OR769223">
    <property type="protein sequence ID" value="WQJ53341.1"/>
    <property type="molecule type" value="Genomic_DNA"/>
</dbReference>
<sequence length="137" mass="15826">MSNEEAYKLIENLSNSAKQATAVIGNMPNEHVFESVLKRVIFYKWAQQFPEHFLNCYVTTDEYQTNCCTGYSYYTATINGSFNYNLYGITGADKFHLVQKHGKEEGEELYQKRLVDIIDSAKNAENIITWCVEHYAI</sequence>
<organism evidence="1 2">
    <name type="scientific">phage Lak_Megaphage_Sonny</name>
    <dbReference type="NCBI Taxonomy" id="3109229"/>
    <lineage>
        <taxon>Viruses</taxon>
        <taxon>Duplodnaviria</taxon>
        <taxon>Heunggongvirae</taxon>
        <taxon>Uroviricota</taxon>
        <taxon>Caudoviricetes</taxon>
        <taxon>Caudoviricetes code 15 clade</taxon>
    </lineage>
</organism>